<keyword evidence="15" id="KW-0732">Signal</keyword>
<evidence type="ECO:0000256" key="1">
    <source>
        <dbReference type="ARBA" id="ARBA00004173"/>
    </source>
</evidence>
<evidence type="ECO:0000256" key="9">
    <source>
        <dbReference type="ARBA" id="ARBA00022990"/>
    </source>
</evidence>
<dbReference type="GO" id="GO:0005739">
    <property type="term" value="C:mitochondrion"/>
    <property type="evidence" value="ECO:0007669"/>
    <property type="project" value="UniProtKB-SubCell"/>
</dbReference>
<dbReference type="GO" id="GO:0005102">
    <property type="term" value="F:signaling receptor binding"/>
    <property type="evidence" value="ECO:0007669"/>
    <property type="project" value="UniProtKB-ARBA"/>
</dbReference>
<evidence type="ECO:0000259" key="16">
    <source>
        <dbReference type="PROSITE" id="PS51188"/>
    </source>
</evidence>
<evidence type="ECO:0000313" key="17">
    <source>
        <dbReference type="RefSeq" id="XP_028150822.1"/>
    </source>
</evidence>
<dbReference type="CDD" id="cd10719">
    <property type="entry name" value="DnaJ_zf"/>
    <property type="match status" value="1"/>
</dbReference>
<dbReference type="Gene3D" id="2.10.230.10">
    <property type="entry name" value="Heat shock protein DnaJ, cysteine-rich domain"/>
    <property type="match status" value="1"/>
</dbReference>
<evidence type="ECO:0000256" key="8">
    <source>
        <dbReference type="ARBA" id="ARBA00022946"/>
    </source>
</evidence>
<dbReference type="PANTHER" id="PTHR44145:SF3">
    <property type="entry name" value="DNAJ HOMOLOG SUBFAMILY A MEMBER 3, MITOCHONDRIAL"/>
    <property type="match status" value="1"/>
</dbReference>
<dbReference type="Pfam" id="PF01556">
    <property type="entry name" value="DnaJ_C"/>
    <property type="match status" value="1"/>
</dbReference>
<keyword evidence="6 13" id="KW-0863">Zinc-finger</keyword>
<dbReference type="PROSITE" id="PS51188">
    <property type="entry name" value="ZF_CR"/>
    <property type="match status" value="1"/>
</dbReference>
<keyword evidence="8" id="KW-0809">Transit peptide</keyword>
<evidence type="ECO:0000256" key="7">
    <source>
        <dbReference type="ARBA" id="ARBA00022833"/>
    </source>
</evidence>
<dbReference type="Pfam" id="PF00684">
    <property type="entry name" value="DnaJ_CXXCXGXG"/>
    <property type="match status" value="1"/>
</dbReference>
<dbReference type="RefSeq" id="XP_028150822.1">
    <property type="nucleotide sequence ID" value="XM_028295021.1"/>
</dbReference>
<evidence type="ECO:0000256" key="12">
    <source>
        <dbReference type="ARBA" id="ARBA00023186"/>
    </source>
</evidence>
<evidence type="ECO:0000256" key="6">
    <source>
        <dbReference type="ARBA" id="ARBA00022771"/>
    </source>
</evidence>
<dbReference type="InterPro" id="IPR008971">
    <property type="entry name" value="HSP40/DnaJ_pept-bd"/>
</dbReference>
<evidence type="ECO:0000256" key="5">
    <source>
        <dbReference type="ARBA" id="ARBA00022737"/>
    </source>
</evidence>
<keyword evidence="4 13" id="KW-0479">Metal-binding</keyword>
<organism evidence="17">
    <name type="scientific">Diabrotica virgifera virgifera</name>
    <name type="common">western corn rootworm</name>
    <dbReference type="NCBI Taxonomy" id="50390"/>
    <lineage>
        <taxon>Eukaryota</taxon>
        <taxon>Metazoa</taxon>
        <taxon>Ecdysozoa</taxon>
        <taxon>Arthropoda</taxon>
        <taxon>Hexapoda</taxon>
        <taxon>Insecta</taxon>
        <taxon>Pterygota</taxon>
        <taxon>Neoptera</taxon>
        <taxon>Endopterygota</taxon>
        <taxon>Coleoptera</taxon>
        <taxon>Polyphaga</taxon>
        <taxon>Cucujiformia</taxon>
        <taxon>Chrysomeloidea</taxon>
        <taxon>Chrysomelidae</taxon>
        <taxon>Galerucinae</taxon>
        <taxon>Diabroticina</taxon>
        <taxon>Diabroticites</taxon>
        <taxon>Diabrotica</taxon>
    </lineage>
</organism>
<evidence type="ECO:0000256" key="3">
    <source>
        <dbReference type="ARBA" id="ARBA00022481"/>
    </source>
</evidence>
<dbReference type="InterPro" id="IPR001305">
    <property type="entry name" value="HSP_DnaJ_Cys-rich_dom"/>
</dbReference>
<evidence type="ECO:0000256" key="10">
    <source>
        <dbReference type="ARBA" id="ARBA00023128"/>
    </source>
</evidence>
<feature type="region of interest" description="Disordered" evidence="14">
    <location>
        <begin position="348"/>
        <end position="405"/>
    </location>
</feature>
<keyword evidence="11" id="KW-0472">Membrane</keyword>
<gene>
    <name evidence="17" type="primary">LOC114344171</name>
</gene>
<dbReference type="AlphaFoldDB" id="A0A6P7GXM8"/>
<dbReference type="GO" id="GO:0008270">
    <property type="term" value="F:zinc ion binding"/>
    <property type="evidence" value="ECO:0007669"/>
    <property type="project" value="UniProtKB-KW"/>
</dbReference>
<dbReference type="GO" id="GO:0031072">
    <property type="term" value="F:heat shock protein binding"/>
    <property type="evidence" value="ECO:0007669"/>
    <property type="project" value="InterPro"/>
</dbReference>
<dbReference type="GO" id="GO:0051082">
    <property type="term" value="F:unfolded protein binding"/>
    <property type="evidence" value="ECO:0007669"/>
    <property type="project" value="InterPro"/>
</dbReference>
<feature type="domain" description="CR-type" evidence="16">
    <location>
        <begin position="101"/>
        <end position="179"/>
    </location>
</feature>
<evidence type="ECO:0000256" key="13">
    <source>
        <dbReference type="PROSITE-ProRule" id="PRU00546"/>
    </source>
</evidence>
<keyword evidence="5" id="KW-0677">Repeat</keyword>
<keyword evidence="9" id="KW-0007">Acetylation</keyword>
<evidence type="ECO:0000256" key="15">
    <source>
        <dbReference type="SAM" id="SignalP"/>
    </source>
</evidence>
<feature type="zinc finger region" description="CR-type" evidence="13">
    <location>
        <begin position="101"/>
        <end position="179"/>
    </location>
</feature>
<feature type="compositionally biased region" description="Low complexity" evidence="14">
    <location>
        <begin position="370"/>
        <end position="380"/>
    </location>
</feature>
<reference evidence="17" key="1">
    <citation type="submission" date="2025-08" db="UniProtKB">
        <authorList>
            <consortium name="RefSeq"/>
        </authorList>
    </citation>
    <scope>IDENTIFICATION</scope>
    <source>
        <tissue evidence="17">Whole insect</tissue>
    </source>
</reference>
<name>A0A6P7GXM8_DIAVI</name>
<dbReference type="InParanoid" id="A0A6P7GXM8"/>
<dbReference type="SUPFAM" id="SSF49493">
    <property type="entry name" value="HSP40/DnaJ peptide-binding domain"/>
    <property type="match status" value="1"/>
</dbReference>
<dbReference type="FunFam" id="2.10.230.10:FF:000003">
    <property type="entry name" value="dnaJ homolog subfamily A member 3, mitochondrial"/>
    <property type="match status" value="1"/>
</dbReference>
<evidence type="ECO:0000256" key="14">
    <source>
        <dbReference type="SAM" id="MobiDB-lite"/>
    </source>
</evidence>
<dbReference type="PANTHER" id="PTHR44145">
    <property type="entry name" value="DNAJ HOMOLOG SUBFAMILY A MEMBER 3, MITOCHONDRIAL"/>
    <property type="match status" value="1"/>
</dbReference>
<dbReference type="GO" id="GO:0043066">
    <property type="term" value="P:negative regulation of apoptotic process"/>
    <property type="evidence" value="ECO:0007669"/>
    <property type="project" value="TreeGrafter"/>
</dbReference>
<evidence type="ECO:0000256" key="4">
    <source>
        <dbReference type="ARBA" id="ARBA00022723"/>
    </source>
</evidence>
<dbReference type="GO" id="GO:0016020">
    <property type="term" value="C:membrane"/>
    <property type="evidence" value="ECO:0007669"/>
    <property type="project" value="UniProtKB-SubCell"/>
</dbReference>
<feature type="compositionally biased region" description="Basic and acidic residues" evidence="14">
    <location>
        <begin position="381"/>
        <end position="405"/>
    </location>
</feature>
<evidence type="ECO:0000256" key="2">
    <source>
        <dbReference type="ARBA" id="ARBA00004370"/>
    </source>
</evidence>
<keyword evidence="7 13" id="KW-0862">Zinc</keyword>
<dbReference type="GO" id="GO:0006457">
    <property type="term" value="P:protein folding"/>
    <property type="evidence" value="ECO:0007669"/>
    <property type="project" value="InterPro"/>
</dbReference>
<protein>
    <submittedName>
        <fullName evidence="17">Protein tumorous imaginal discs, mitochondrial-like</fullName>
    </submittedName>
</protein>
<keyword evidence="3" id="KW-0488">Methylation</keyword>
<dbReference type="GO" id="GO:0007005">
    <property type="term" value="P:mitochondrion organization"/>
    <property type="evidence" value="ECO:0007669"/>
    <property type="project" value="TreeGrafter"/>
</dbReference>
<comment type="subcellular location">
    <subcellularLocation>
        <location evidence="2">Membrane</location>
    </subcellularLocation>
    <subcellularLocation>
        <location evidence="1">Mitochondrion</location>
    </subcellularLocation>
</comment>
<dbReference type="InterPro" id="IPR051938">
    <property type="entry name" value="Apopto_cytoskel_mod"/>
</dbReference>
<dbReference type="SUPFAM" id="SSF57938">
    <property type="entry name" value="DnaJ/Hsp40 cysteine-rich domain"/>
    <property type="match status" value="1"/>
</dbReference>
<feature type="signal peptide" evidence="15">
    <location>
        <begin position="1"/>
        <end position="20"/>
    </location>
</feature>
<dbReference type="Gene3D" id="2.60.260.20">
    <property type="entry name" value="Urease metallochaperone UreE, N-terminal domain"/>
    <property type="match status" value="2"/>
</dbReference>
<proteinExistence type="predicted"/>
<feature type="chain" id="PRO_5027626269" evidence="15">
    <location>
        <begin position="21"/>
        <end position="405"/>
    </location>
</feature>
<keyword evidence="10" id="KW-0496">Mitochondrion</keyword>
<dbReference type="InterPro" id="IPR036410">
    <property type="entry name" value="HSP_DnaJ_Cys-rich_dom_sf"/>
</dbReference>
<accession>A0A6P7GXM8</accession>
<evidence type="ECO:0000256" key="11">
    <source>
        <dbReference type="ARBA" id="ARBA00023136"/>
    </source>
</evidence>
<dbReference type="InterPro" id="IPR002939">
    <property type="entry name" value="DnaJ_C"/>
</dbReference>
<dbReference type="FunFam" id="2.60.260.20:FF:000005">
    <property type="entry name" value="Chaperone protein dnaJ 1, mitochondrial"/>
    <property type="match status" value="1"/>
</dbReference>
<dbReference type="CDD" id="cd10747">
    <property type="entry name" value="DnaJ_C"/>
    <property type="match status" value="1"/>
</dbReference>
<keyword evidence="12" id="KW-0143">Chaperone</keyword>
<dbReference type="GO" id="GO:0005829">
    <property type="term" value="C:cytosol"/>
    <property type="evidence" value="ECO:0007669"/>
    <property type="project" value="UniProtKB-ARBA"/>
</dbReference>
<sequence>MSAKCFLLIAFVLMCSLVDARPTHCERWNGDKEFRCLKDNHKADKVAIHNKTDHPVTFKVEKWLSKCGSPGQKYSDLRYGFVEGATITIDVSEVKPGSCHEMFISKCKTGIDNCPKCRGARCEPGTQATKCQFCNGTGMESITTGPFVMRSTCRYCQGSRMYIKHKCTECEGKGSTVQRRKVSIPVPAGIEDGQTVRMSVGNKELFVTFRVDKSDYFKRDGPDVHTEADISVAQALLGGTIRIQGLYEDHTIQVMPGTSSHTRIRLSGKGMKKINGYGHGDHYVVLKIKTPKHLTEKQKALAMAYAELEQDTPGQILGITVKKDGNKTFTTNEKLILLEAIRSVLEGKDKKDTDSTNIDLNNNRKQEVEVNSSKSTVTDSTVKKPDTKETSEDSDVEDTKLKNKN</sequence>